<dbReference type="KEGG" id="amic:Ami3637_10155"/>
<feature type="transmembrane region" description="Helical" evidence="6">
    <location>
        <begin position="284"/>
        <end position="304"/>
    </location>
</feature>
<evidence type="ECO:0000313" key="7">
    <source>
        <dbReference type="EMBL" id="QHI72712.1"/>
    </source>
</evidence>
<feature type="transmembrane region" description="Helical" evidence="6">
    <location>
        <begin position="250"/>
        <end position="272"/>
    </location>
</feature>
<dbReference type="InterPro" id="IPR002549">
    <property type="entry name" value="AI-2E-like"/>
</dbReference>
<feature type="transmembrane region" description="Helical" evidence="6">
    <location>
        <begin position="214"/>
        <end position="244"/>
    </location>
</feature>
<dbReference type="PANTHER" id="PTHR21716:SF68">
    <property type="entry name" value="TRANSPORT PROTEIN YTVI-RELATED"/>
    <property type="match status" value="1"/>
</dbReference>
<reference evidence="7 8" key="1">
    <citation type="submission" date="2020-01" db="EMBL/GenBank/DDBJ databases">
        <title>Genomic analysis of Aminipila sp. CBA3637.</title>
        <authorList>
            <person name="Kim Y.B."/>
            <person name="Roh S.W."/>
        </authorList>
    </citation>
    <scope>NUCLEOTIDE SEQUENCE [LARGE SCALE GENOMIC DNA]</scope>
    <source>
        <strain evidence="7 8">CBA3637</strain>
    </source>
</reference>
<keyword evidence="3 6" id="KW-0812">Transmembrane</keyword>
<name>A0A6P1MF96_9FIRM</name>
<evidence type="ECO:0000256" key="4">
    <source>
        <dbReference type="ARBA" id="ARBA00022989"/>
    </source>
</evidence>
<protein>
    <submittedName>
        <fullName evidence="7">Sporulation integral membrane protein YtvI</fullName>
    </submittedName>
</protein>
<feature type="transmembrane region" description="Helical" evidence="6">
    <location>
        <begin position="12"/>
        <end position="29"/>
    </location>
</feature>
<evidence type="ECO:0000256" key="3">
    <source>
        <dbReference type="ARBA" id="ARBA00022692"/>
    </source>
</evidence>
<proteinExistence type="inferred from homology"/>
<dbReference type="Pfam" id="PF01594">
    <property type="entry name" value="AI-2E_transport"/>
    <property type="match status" value="1"/>
</dbReference>
<sequence length="359" mass="39654">MESQYTKKKSFIINAVYVLLIALIVYVALKYVFNLISPFLFAFGIAYLLKGPAKCISSLLKIPTKWVSVILVVLFYSTIGVLISLVGVKLISTATTIISELPTIYESQLEPFLINSFHGIENAVSGLAPTFINMFNEGFDQFVNTLGVNVTNLSLSLVGAISNIASSLPAFFIKILIMIISTFFIAMDYDILSKFMLRQFSPKGRKIILSIKQYMVNTLFVVIRSYALIMSITFMELFIGLSIIGIKNAILIALTVALFDILPVLGTGGIMIPWTLINFFQGNFETGIGLLILYIFITVIRNIIEPKIVGSQLGLHPVVTLFCLFLGANLFGVIGLFGFPITLSLLKHLNDAGTIRIFK</sequence>
<comment type="subcellular location">
    <subcellularLocation>
        <location evidence="1">Membrane</location>
        <topology evidence="1">Multi-pass membrane protein</topology>
    </subcellularLocation>
</comment>
<accession>A0A6P1MF96</accession>
<evidence type="ECO:0000256" key="2">
    <source>
        <dbReference type="ARBA" id="ARBA00009773"/>
    </source>
</evidence>
<evidence type="ECO:0000313" key="8">
    <source>
        <dbReference type="Proteomes" id="UP000463883"/>
    </source>
</evidence>
<organism evidence="7 8">
    <name type="scientific">Aminipila terrae</name>
    <dbReference type="NCBI Taxonomy" id="2697030"/>
    <lineage>
        <taxon>Bacteria</taxon>
        <taxon>Bacillati</taxon>
        <taxon>Bacillota</taxon>
        <taxon>Clostridia</taxon>
        <taxon>Peptostreptococcales</taxon>
        <taxon>Anaerovoracaceae</taxon>
        <taxon>Aminipila</taxon>
    </lineage>
</organism>
<evidence type="ECO:0000256" key="1">
    <source>
        <dbReference type="ARBA" id="ARBA00004141"/>
    </source>
</evidence>
<dbReference type="PANTHER" id="PTHR21716">
    <property type="entry name" value="TRANSMEMBRANE PROTEIN"/>
    <property type="match status" value="1"/>
</dbReference>
<keyword evidence="5 6" id="KW-0472">Membrane</keyword>
<keyword evidence="8" id="KW-1185">Reference proteome</keyword>
<gene>
    <name evidence="7" type="primary">ytvI</name>
    <name evidence="7" type="ORF">Ami3637_10155</name>
</gene>
<feature type="transmembrane region" description="Helical" evidence="6">
    <location>
        <begin position="171"/>
        <end position="193"/>
    </location>
</feature>
<comment type="similarity">
    <text evidence="2">Belongs to the autoinducer-2 exporter (AI-2E) (TC 2.A.86) family.</text>
</comment>
<dbReference type="GO" id="GO:0016020">
    <property type="term" value="C:membrane"/>
    <property type="evidence" value="ECO:0007669"/>
    <property type="project" value="UniProtKB-SubCell"/>
</dbReference>
<feature type="transmembrane region" description="Helical" evidence="6">
    <location>
        <begin position="65"/>
        <end position="86"/>
    </location>
</feature>
<dbReference type="AlphaFoldDB" id="A0A6P1MF96"/>
<dbReference type="RefSeq" id="WP_162362479.1">
    <property type="nucleotide sequence ID" value="NZ_CP047591.1"/>
</dbReference>
<evidence type="ECO:0000256" key="5">
    <source>
        <dbReference type="ARBA" id="ARBA00023136"/>
    </source>
</evidence>
<feature type="transmembrane region" description="Helical" evidence="6">
    <location>
        <begin position="316"/>
        <end position="339"/>
    </location>
</feature>
<dbReference type="Proteomes" id="UP000463883">
    <property type="component" value="Chromosome"/>
</dbReference>
<keyword evidence="4 6" id="KW-1133">Transmembrane helix</keyword>
<dbReference type="GO" id="GO:0055085">
    <property type="term" value="P:transmembrane transport"/>
    <property type="evidence" value="ECO:0007669"/>
    <property type="project" value="TreeGrafter"/>
</dbReference>
<evidence type="ECO:0000256" key="6">
    <source>
        <dbReference type="SAM" id="Phobius"/>
    </source>
</evidence>
<dbReference type="NCBIfam" id="TIGR02872">
    <property type="entry name" value="spore_ytvI"/>
    <property type="match status" value="1"/>
</dbReference>
<dbReference type="EMBL" id="CP047591">
    <property type="protein sequence ID" value="QHI72712.1"/>
    <property type="molecule type" value="Genomic_DNA"/>
</dbReference>
<dbReference type="InterPro" id="IPR014227">
    <property type="entry name" value="YtvI-like"/>
</dbReference>